<dbReference type="EMBL" id="BMAU01021177">
    <property type="protein sequence ID" value="GFX94149.1"/>
    <property type="molecule type" value="Genomic_DNA"/>
</dbReference>
<organism evidence="1 2">
    <name type="scientific">Trichonephila clavipes</name>
    <name type="common">Golden silk orbweaver</name>
    <name type="synonym">Nephila clavipes</name>
    <dbReference type="NCBI Taxonomy" id="2585209"/>
    <lineage>
        <taxon>Eukaryota</taxon>
        <taxon>Metazoa</taxon>
        <taxon>Ecdysozoa</taxon>
        <taxon>Arthropoda</taxon>
        <taxon>Chelicerata</taxon>
        <taxon>Arachnida</taxon>
        <taxon>Araneae</taxon>
        <taxon>Araneomorphae</taxon>
        <taxon>Entelegynae</taxon>
        <taxon>Araneoidea</taxon>
        <taxon>Nephilidae</taxon>
        <taxon>Trichonephila</taxon>
    </lineage>
</organism>
<accession>A0A8X6RKP1</accession>
<name>A0A8X6RKP1_TRICX</name>
<dbReference type="AlphaFoldDB" id="A0A8X6RKP1"/>
<evidence type="ECO:0000313" key="2">
    <source>
        <dbReference type="Proteomes" id="UP000887159"/>
    </source>
</evidence>
<evidence type="ECO:0000313" key="1">
    <source>
        <dbReference type="EMBL" id="GFX94149.1"/>
    </source>
</evidence>
<comment type="caution">
    <text evidence="1">The sequence shown here is derived from an EMBL/GenBank/DDBJ whole genome shotgun (WGS) entry which is preliminary data.</text>
</comment>
<protein>
    <submittedName>
        <fullName evidence="1">Uncharacterized protein</fullName>
    </submittedName>
</protein>
<proteinExistence type="predicted"/>
<dbReference type="Proteomes" id="UP000887159">
    <property type="component" value="Unassembled WGS sequence"/>
</dbReference>
<sequence>MPSEYKRSTCLLNQWVRKSCGWSQQKPRLMGAEEYFPLKFYALIVEVEICGITIYRVEVQSVSGSGNFHSFPLGRRTQAGNYLDLNSIHHLWYLIGCDMNRRPLAQTVANLCKVVDVAWQRDFVQKNIGRNRPVLPQSFKQSSPAEEYGTVLRTPTWQICT</sequence>
<reference evidence="1" key="1">
    <citation type="submission" date="2020-08" db="EMBL/GenBank/DDBJ databases">
        <title>Multicomponent nature underlies the extraordinary mechanical properties of spider dragline silk.</title>
        <authorList>
            <person name="Kono N."/>
            <person name="Nakamura H."/>
            <person name="Mori M."/>
            <person name="Yoshida Y."/>
            <person name="Ohtoshi R."/>
            <person name="Malay A.D."/>
            <person name="Moran D.A.P."/>
            <person name="Tomita M."/>
            <person name="Numata K."/>
            <person name="Arakawa K."/>
        </authorList>
    </citation>
    <scope>NUCLEOTIDE SEQUENCE</scope>
</reference>
<gene>
    <name evidence="1" type="ORF">TNCV_4291941</name>
</gene>
<keyword evidence="2" id="KW-1185">Reference proteome</keyword>